<dbReference type="Proteomes" id="UP001148737">
    <property type="component" value="Unassembled WGS sequence"/>
</dbReference>
<comment type="caution">
    <text evidence="1">The sequence shown here is derived from an EMBL/GenBank/DDBJ whole genome shotgun (WGS) entry which is preliminary data.</text>
</comment>
<accession>A0ACC1QU59</accession>
<protein>
    <submittedName>
        <fullName evidence="1">Uncharacterized protein</fullName>
    </submittedName>
</protein>
<gene>
    <name evidence="1" type="ORF">NLG97_g4897</name>
</gene>
<sequence>MESIAIDGPKVATFCLTLAVACSIRCVWPNSVSPERPYKDVNGQATAASEAKAATINAIISGTLICGPSIGLSTAILSSKFPADIAPLQWDILLWTGPVIWALLTLQSFVVWQESVVERRYCLSHNASISSMALLGFICLLSLPRHPVVFCGKTPVTNESGVSIIDWIFFSWGLHRDCSTLPAALKLEDVPRIPYRQTASATRKQYDSRLVVHRLLNRLETSPAVDSWTWTWVALLMLSLISVSVCDKWSSWIGEARIQLPMLGLLQSLAFEKSMRLRSGGGGTPTTEKKKASLPSAVDVIMSHSNVIAQAFINAHSLPIAALKVCLYSFYLSHLMGFTNVAIGGTLPVLAIVLSRRLSKNLRVAQSEHLNAQERTSSLVSEALHGLRQIRLSSMESLWQARIFGARNKNLALAWTVSICQELINLVASLGPVLFASITISMYALRTGHFSSSTVFTAINLFGNLHAVIKQLPNRFASLHRTRLSYSKVRKYLQQAEQTPQSALADTILLRNANLAWAEGEGQVILENVNLEFPQDGLSLITGQVGSGKSLLLSTILDEAIVQFGTLGKPAKSIDAGALAETNTVAGSVAFVSQPPWIEDCTVKDNILFGHDFDEYRYHQVLHACALTHDLAALKSGDLTMAGTGGSALSGGQKWRVALARALYSPAEFIISEDILAAVDAPIARQICEKVLGGDLLQGRTMILATHRPEYCSKLASCVVSLRDGSATATYTPRATEKSKSSVAHEMNESKPMVEDAGSSALSKAAHPPTMTHQPAPQVSPQDYWATLRAYAFKSGSMRGYLFAVPVVLCYRLIATSNSWWLAKWTSKENSVAPQSSTTYDVGIYLLLSVGSSIFLSFQTLLFTRMGHNSSRKLFESLMRRVLKARLSWIDSTPPGQVAQTLGSDMYAIDHRMAPQIIHIISSVMNILFICASSISTSPYTVFMSTMMLGCYILVSKTSLELSQKLRPVTNSCLFPVSNHVSSAQAGLTTIRAFGKVGHYVETMQAHIDRSNSTFTHMIIGHRWLGIRLGVISSIFTAAVTAVTILNHGTASSTGLAITLALQLRQSLNTTIGHINVTRTGLNAIDRVLALASIPSEEEEEQEKPISPPVEWPANGAVETQSLGVRYAKDLPWALNNISFSITQGRRLGIVGRTGAGKSSLINALLRFVDATEGQILIGGQDISQIPRKYVRDAVTVIPQDAFLFSGTLRSNVDLHGKHSDERIIAVLRCVGFDLIDTESNMISENLDKEILSGGSNISHGQRQLVCLARVILEDRCRIMILDEATSGIDHDTEKIIQRALRENFRDVTILVVAHKLLTVADFDTVLVLSQGKVAESGTPQELLESKGMFWNMVEQSEDAQSVMQLIRRGKGTQGE</sequence>
<keyword evidence="2" id="KW-1185">Reference proteome</keyword>
<reference evidence="1" key="1">
    <citation type="submission" date="2022-07" db="EMBL/GenBank/DDBJ databases">
        <title>Genome Sequence of Lecanicillium saksenae.</title>
        <authorList>
            <person name="Buettner E."/>
        </authorList>
    </citation>
    <scope>NUCLEOTIDE SEQUENCE</scope>
    <source>
        <strain evidence="1">VT-O1</strain>
    </source>
</reference>
<proteinExistence type="predicted"/>
<organism evidence="1 2">
    <name type="scientific">Lecanicillium saksenae</name>
    <dbReference type="NCBI Taxonomy" id="468837"/>
    <lineage>
        <taxon>Eukaryota</taxon>
        <taxon>Fungi</taxon>
        <taxon>Dikarya</taxon>
        <taxon>Ascomycota</taxon>
        <taxon>Pezizomycotina</taxon>
        <taxon>Sordariomycetes</taxon>
        <taxon>Hypocreomycetidae</taxon>
        <taxon>Hypocreales</taxon>
        <taxon>Cordycipitaceae</taxon>
        <taxon>Lecanicillium</taxon>
    </lineage>
</organism>
<evidence type="ECO:0000313" key="1">
    <source>
        <dbReference type="EMBL" id="KAJ3493180.1"/>
    </source>
</evidence>
<name>A0ACC1QU59_9HYPO</name>
<evidence type="ECO:0000313" key="2">
    <source>
        <dbReference type="Proteomes" id="UP001148737"/>
    </source>
</evidence>
<dbReference type="EMBL" id="JANAKD010000514">
    <property type="protein sequence ID" value="KAJ3493180.1"/>
    <property type="molecule type" value="Genomic_DNA"/>
</dbReference>